<evidence type="ECO:0000313" key="4">
    <source>
        <dbReference type="Proteomes" id="UP000562929"/>
    </source>
</evidence>
<dbReference type="InterPro" id="IPR057023">
    <property type="entry name" value="PTP-SAK"/>
</dbReference>
<sequence length="190" mass="21955">MSSPSSSKAPQAPYDLAGLHRFEWILPRVIARSSAPFYRCNDADQDIRPQTITFLKRQGIKHVISLNAEAHDAVIQRALRKANIHYTPLPIEDFESPDFTDFNTAFEAFRLHGSAHTLVWCGFGYGRSGTLAVALLMYLEHHKPQPRTFQEADYERYHVETKEQILILNRLQAELRRQRSKLRKKVTSKH</sequence>
<keyword evidence="4" id="KW-1185">Reference proteome</keyword>
<gene>
    <name evidence="3" type="ORF">GQ602_005954</name>
</gene>
<evidence type="ECO:0000256" key="1">
    <source>
        <dbReference type="ARBA" id="ARBA00022801"/>
    </source>
</evidence>
<dbReference type="Proteomes" id="UP000562929">
    <property type="component" value="Unassembled WGS sequence"/>
</dbReference>
<dbReference type="GO" id="GO:0016791">
    <property type="term" value="F:phosphatase activity"/>
    <property type="evidence" value="ECO:0007669"/>
    <property type="project" value="UniProtKB-ARBA"/>
</dbReference>
<organism evidence="3 4">
    <name type="scientific">Ophiocordyceps camponoti-floridani</name>
    <dbReference type="NCBI Taxonomy" id="2030778"/>
    <lineage>
        <taxon>Eukaryota</taxon>
        <taxon>Fungi</taxon>
        <taxon>Dikarya</taxon>
        <taxon>Ascomycota</taxon>
        <taxon>Pezizomycotina</taxon>
        <taxon>Sordariomycetes</taxon>
        <taxon>Hypocreomycetidae</taxon>
        <taxon>Hypocreales</taxon>
        <taxon>Ophiocordycipitaceae</taxon>
        <taxon>Ophiocordyceps</taxon>
    </lineage>
</organism>
<evidence type="ECO:0000313" key="3">
    <source>
        <dbReference type="EMBL" id="KAF4582810.1"/>
    </source>
</evidence>
<dbReference type="Gene3D" id="3.90.190.10">
    <property type="entry name" value="Protein tyrosine phosphatase superfamily"/>
    <property type="match status" value="1"/>
</dbReference>
<proteinExistence type="predicted"/>
<dbReference type="EMBL" id="JAACLJ010000007">
    <property type="protein sequence ID" value="KAF4582810.1"/>
    <property type="molecule type" value="Genomic_DNA"/>
</dbReference>
<reference evidence="3 4" key="1">
    <citation type="journal article" date="2020" name="G3 (Bethesda)">
        <title>Genetic Underpinnings of Host Manipulation by Ophiocordyceps as Revealed by Comparative Transcriptomics.</title>
        <authorList>
            <person name="Will I."/>
            <person name="Das B."/>
            <person name="Trinh T."/>
            <person name="Brachmann A."/>
            <person name="Ohm R.A."/>
            <person name="de Bekker C."/>
        </authorList>
    </citation>
    <scope>NUCLEOTIDE SEQUENCE [LARGE SCALE GENOMIC DNA]</scope>
    <source>
        <strain evidence="3 4">EC05</strain>
    </source>
</reference>
<name>A0A8H4Q283_9HYPO</name>
<dbReference type="InterPro" id="IPR029021">
    <property type="entry name" value="Prot-tyrosine_phosphatase-like"/>
</dbReference>
<dbReference type="Pfam" id="PF22784">
    <property type="entry name" value="PTP-SAK"/>
    <property type="match status" value="1"/>
</dbReference>
<dbReference type="AlphaFoldDB" id="A0A8H4Q283"/>
<dbReference type="SUPFAM" id="SSF52799">
    <property type="entry name" value="(Phosphotyrosine protein) phosphatases II"/>
    <property type="match status" value="1"/>
</dbReference>
<evidence type="ECO:0000259" key="2">
    <source>
        <dbReference type="Pfam" id="PF22784"/>
    </source>
</evidence>
<protein>
    <submittedName>
        <fullName evidence="3">Protein-tyrosine phosphatase</fullName>
    </submittedName>
</protein>
<accession>A0A8H4Q283</accession>
<keyword evidence="1" id="KW-0378">Hydrolase</keyword>
<dbReference type="OrthoDB" id="432447at2759"/>
<comment type="caution">
    <text evidence="3">The sequence shown here is derived from an EMBL/GenBank/DDBJ whole genome shotgun (WGS) entry which is preliminary data.</text>
</comment>
<feature type="domain" description="Swiss Army Knife protein DSP-PTPase phosphatase" evidence="2">
    <location>
        <begin position="21"/>
        <end position="166"/>
    </location>
</feature>